<proteinExistence type="predicted"/>
<keyword evidence="3" id="KW-1185">Reference proteome</keyword>
<reference evidence="2 3" key="1">
    <citation type="submission" date="2023-09" db="EMBL/GenBank/DDBJ databases">
        <authorList>
            <person name="Wang M."/>
        </authorList>
    </citation>
    <scope>NUCLEOTIDE SEQUENCE [LARGE SCALE GENOMIC DNA]</scope>
    <source>
        <strain evidence="2">GT-2023</strain>
        <tissue evidence="2">Liver</tissue>
    </source>
</reference>
<comment type="caution">
    <text evidence="2">The sequence shown here is derived from an EMBL/GenBank/DDBJ whole genome shotgun (WGS) entry which is preliminary data.</text>
</comment>
<feature type="region of interest" description="Disordered" evidence="1">
    <location>
        <begin position="1"/>
        <end position="23"/>
    </location>
</feature>
<evidence type="ECO:0000256" key="1">
    <source>
        <dbReference type="SAM" id="MobiDB-lite"/>
    </source>
</evidence>
<sequence length="100" mass="11703">MSAVGNNTSDSTETRDDVMRTKAPMEWTEKHDVLLCKEILREEPYKYKKSSVNRGKAWSTIADTLNYSQDPTFKVTQRSVRDRFTLIQEKYKSRNNKATH</sequence>
<dbReference type="PANTHER" id="PTHR33309:SF1">
    <property type="entry name" value="MYB_SANT-LIKE DNA-BINDING DOMAIN-CONTAINING PROTEIN"/>
    <property type="match status" value="1"/>
</dbReference>
<protein>
    <recommendedName>
        <fullName evidence="4">MADF domain-containing protein</fullName>
    </recommendedName>
</protein>
<evidence type="ECO:0000313" key="2">
    <source>
        <dbReference type="EMBL" id="KAL1254820.1"/>
    </source>
</evidence>
<feature type="compositionally biased region" description="Polar residues" evidence="1">
    <location>
        <begin position="1"/>
        <end position="11"/>
    </location>
</feature>
<evidence type="ECO:0008006" key="4">
    <source>
        <dbReference type="Google" id="ProtNLM"/>
    </source>
</evidence>
<evidence type="ECO:0000313" key="3">
    <source>
        <dbReference type="Proteomes" id="UP001558613"/>
    </source>
</evidence>
<name>A0ABR3LQU2_9TELE</name>
<accession>A0ABR3LQU2</accession>
<organism evidence="2 3">
    <name type="scientific">Cirrhinus molitorella</name>
    <name type="common">mud carp</name>
    <dbReference type="NCBI Taxonomy" id="172907"/>
    <lineage>
        <taxon>Eukaryota</taxon>
        <taxon>Metazoa</taxon>
        <taxon>Chordata</taxon>
        <taxon>Craniata</taxon>
        <taxon>Vertebrata</taxon>
        <taxon>Euteleostomi</taxon>
        <taxon>Actinopterygii</taxon>
        <taxon>Neopterygii</taxon>
        <taxon>Teleostei</taxon>
        <taxon>Ostariophysi</taxon>
        <taxon>Cypriniformes</taxon>
        <taxon>Cyprinidae</taxon>
        <taxon>Labeoninae</taxon>
        <taxon>Labeonini</taxon>
        <taxon>Cirrhinus</taxon>
    </lineage>
</organism>
<dbReference type="EMBL" id="JAYMGO010000019">
    <property type="protein sequence ID" value="KAL1254820.1"/>
    <property type="molecule type" value="Genomic_DNA"/>
</dbReference>
<gene>
    <name evidence="2" type="ORF">QQF64_012881</name>
</gene>
<dbReference type="Proteomes" id="UP001558613">
    <property type="component" value="Unassembled WGS sequence"/>
</dbReference>
<dbReference type="PANTHER" id="PTHR33309">
    <property type="entry name" value="KERATIN, ULTRA HIGH-SULFUR MATRIX PROTEIN-LIKE"/>
    <property type="match status" value="1"/>
</dbReference>